<evidence type="ECO:0008006" key="3">
    <source>
        <dbReference type="Google" id="ProtNLM"/>
    </source>
</evidence>
<accession>A0A4Q7R9D0</accession>
<dbReference type="InterPro" id="IPR019734">
    <property type="entry name" value="TPR_rpt"/>
</dbReference>
<protein>
    <recommendedName>
        <fullName evidence="3">Tetratricopeptide repeat protein</fullName>
    </recommendedName>
</protein>
<evidence type="ECO:0000313" key="2">
    <source>
        <dbReference type="Proteomes" id="UP000291078"/>
    </source>
</evidence>
<proteinExistence type="predicted"/>
<sequence>MAHNSAFAEFMKERTLQDVRYDQAIALANAGRHDEALQVADQLWAAHPEVVDYAALRAQIQSDRGDVAAALAALDEAMARLPELALAPMHRWASRGALAHMYGTLLMREGRDAEAQPWLHEAARRNGLATGEWAAHFYAGFVAFRLNDFALAGRYWHDLLYRAPDLGASDILPLVQDYVARSDAAGQPGEPLLRICLGRIALDSPELLDLTPAQGDSLAAAQAELVLATQPDHPEARRLRAPLRLGADPAAALDDLETYLRQRPDPLAQVRALTWRHQASSAAGATAPAQPAWTGFAMTADADDGALYFQAAAALGAFIDEVPAAQPALKPMLEATCRKGLACFEAYFATGEGDAQGHGGNADPHLYSLLCRLLARTLPADAAHLEEKVALHQKGMAASDFIDHWVDMLDAYASAGEHQKVVDLAGEVLNRYPVERNPADVSWAFSRLVAAWAAIGGREATESASAALSHMDGRLDALPVEARSEGAHAMAHARAHYGILLASGMAAMDEHDRTDARAELEALQRRSLLVEDAWLYGRFGQIWRDVGDNDRALPLVEQAVALGGGDPRTQAQARVQRARLLADLNRQPEALTDFQMAFAARDDWNAETWLVAVQAAVALGQRETALGWFERARALGAEAGATRGLYAKTEAALKATRPKWKVWGV</sequence>
<dbReference type="SUPFAM" id="SSF48452">
    <property type="entry name" value="TPR-like"/>
    <property type="match status" value="2"/>
</dbReference>
<dbReference type="EMBL" id="SGXM01000011">
    <property type="protein sequence ID" value="RZT29583.1"/>
    <property type="molecule type" value="Genomic_DNA"/>
</dbReference>
<dbReference type="AlphaFoldDB" id="A0A4Q7R9D0"/>
<dbReference type="InterPro" id="IPR011990">
    <property type="entry name" value="TPR-like_helical_dom_sf"/>
</dbReference>
<keyword evidence="2" id="KW-1185">Reference proteome</keyword>
<reference evidence="1 2" key="1">
    <citation type="journal article" date="2015" name="Stand. Genomic Sci.">
        <title>Genomic Encyclopedia of Bacterial and Archaeal Type Strains, Phase III: the genomes of soil and plant-associated and newly described type strains.</title>
        <authorList>
            <person name="Whitman W.B."/>
            <person name="Woyke T."/>
            <person name="Klenk H.P."/>
            <person name="Zhou Y."/>
            <person name="Lilburn T.G."/>
            <person name="Beck B.J."/>
            <person name="De Vos P."/>
            <person name="Vandamme P."/>
            <person name="Eisen J.A."/>
            <person name="Garrity G."/>
            <person name="Hugenholtz P."/>
            <person name="Kyrpides N.C."/>
        </authorList>
    </citation>
    <scope>NUCLEOTIDE SEQUENCE [LARGE SCALE GENOMIC DNA]</scope>
    <source>
        <strain evidence="1 2">ASC-9842</strain>
    </source>
</reference>
<dbReference type="Proteomes" id="UP000291078">
    <property type="component" value="Unassembled WGS sequence"/>
</dbReference>
<dbReference type="SMART" id="SM00028">
    <property type="entry name" value="TPR"/>
    <property type="match status" value="4"/>
</dbReference>
<dbReference type="Gene3D" id="1.25.40.10">
    <property type="entry name" value="Tetratricopeptide repeat domain"/>
    <property type="match status" value="2"/>
</dbReference>
<gene>
    <name evidence="1" type="ORF">EV147_4782</name>
</gene>
<evidence type="ECO:0000313" key="1">
    <source>
        <dbReference type="EMBL" id="RZT29583.1"/>
    </source>
</evidence>
<name>A0A4Q7R9D0_9BURK</name>
<organism evidence="1 2">
    <name type="scientific">Cupriavidus agavae</name>
    <dbReference type="NCBI Taxonomy" id="1001822"/>
    <lineage>
        <taxon>Bacteria</taxon>
        <taxon>Pseudomonadati</taxon>
        <taxon>Pseudomonadota</taxon>
        <taxon>Betaproteobacteria</taxon>
        <taxon>Burkholderiales</taxon>
        <taxon>Burkholderiaceae</taxon>
        <taxon>Cupriavidus</taxon>
    </lineage>
</organism>
<comment type="caution">
    <text evidence="1">The sequence shown here is derived from an EMBL/GenBank/DDBJ whole genome shotgun (WGS) entry which is preliminary data.</text>
</comment>